<feature type="compositionally biased region" description="Basic and acidic residues" evidence="1">
    <location>
        <begin position="125"/>
        <end position="135"/>
    </location>
</feature>
<dbReference type="Proteomes" id="UP000663929">
    <property type="component" value="Chromosome"/>
</dbReference>
<accession>A0A8A4TKU4</accession>
<proteinExistence type="predicted"/>
<organism evidence="3 4">
    <name type="scientific">Sulfidibacter corallicola</name>
    <dbReference type="NCBI Taxonomy" id="2818388"/>
    <lineage>
        <taxon>Bacteria</taxon>
        <taxon>Pseudomonadati</taxon>
        <taxon>Acidobacteriota</taxon>
        <taxon>Holophagae</taxon>
        <taxon>Acanthopleuribacterales</taxon>
        <taxon>Acanthopleuribacteraceae</taxon>
        <taxon>Sulfidibacter</taxon>
    </lineage>
</organism>
<protein>
    <submittedName>
        <fullName evidence="3">EAL domain-containing protein</fullName>
    </submittedName>
</protein>
<gene>
    <name evidence="3" type="ORF">J3U87_28275</name>
</gene>
<evidence type="ECO:0000256" key="1">
    <source>
        <dbReference type="SAM" id="MobiDB-lite"/>
    </source>
</evidence>
<dbReference type="AlphaFoldDB" id="A0A8A4TKU4"/>
<evidence type="ECO:0000313" key="4">
    <source>
        <dbReference type="Proteomes" id="UP000663929"/>
    </source>
</evidence>
<name>A0A8A4TKU4_SULCO</name>
<dbReference type="PANTHER" id="PTHR33121">
    <property type="entry name" value="CYCLIC DI-GMP PHOSPHODIESTERASE PDEF"/>
    <property type="match status" value="1"/>
</dbReference>
<dbReference type="GO" id="GO:0071111">
    <property type="term" value="F:cyclic-guanylate-specific phosphodiesterase activity"/>
    <property type="evidence" value="ECO:0007669"/>
    <property type="project" value="InterPro"/>
</dbReference>
<feature type="region of interest" description="Disordered" evidence="1">
    <location>
        <begin position="120"/>
        <end position="140"/>
    </location>
</feature>
<dbReference type="Pfam" id="PF00563">
    <property type="entry name" value="EAL"/>
    <property type="match status" value="1"/>
</dbReference>
<evidence type="ECO:0000259" key="2">
    <source>
        <dbReference type="PROSITE" id="PS50883"/>
    </source>
</evidence>
<dbReference type="InterPro" id="IPR001633">
    <property type="entry name" value="EAL_dom"/>
</dbReference>
<reference evidence="3" key="1">
    <citation type="submission" date="2021-03" db="EMBL/GenBank/DDBJ databases">
        <title>Acanthopleuribacteraceae sp. M133.</title>
        <authorList>
            <person name="Wang G."/>
        </authorList>
    </citation>
    <scope>NUCLEOTIDE SEQUENCE</scope>
    <source>
        <strain evidence="3">M133</strain>
    </source>
</reference>
<dbReference type="Gene3D" id="3.20.20.450">
    <property type="entry name" value="EAL domain"/>
    <property type="match status" value="1"/>
</dbReference>
<dbReference type="KEGG" id="scor:J3U87_28275"/>
<evidence type="ECO:0000313" key="3">
    <source>
        <dbReference type="EMBL" id="QTD49501.1"/>
    </source>
</evidence>
<dbReference type="SMART" id="SM00052">
    <property type="entry name" value="EAL"/>
    <property type="match status" value="1"/>
</dbReference>
<dbReference type="RefSeq" id="WP_237379133.1">
    <property type="nucleotide sequence ID" value="NZ_CP071793.1"/>
</dbReference>
<dbReference type="InterPro" id="IPR035919">
    <property type="entry name" value="EAL_sf"/>
</dbReference>
<dbReference type="PANTHER" id="PTHR33121:SF70">
    <property type="entry name" value="SIGNALING PROTEIN YKOW"/>
    <property type="match status" value="1"/>
</dbReference>
<dbReference type="SUPFAM" id="SSF141868">
    <property type="entry name" value="EAL domain-like"/>
    <property type="match status" value="1"/>
</dbReference>
<dbReference type="PROSITE" id="PS50883">
    <property type="entry name" value="EAL"/>
    <property type="match status" value="1"/>
</dbReference>
<dbReference type="CDD" id="cd01948">
    <property type="entry name" value="EAL"/>
    <property type="match status" value="1"/>
</dbReference>
<dbReference type="InterPro" id="IPR029787">
    <property type="entry name" value="Nucleotide_cyclase"/>
</dbReference>
<sequence>MDRSFLFERIQLSSEELAQALASRPGLILSGSEKLIFALHQLGAVIREAGKPPLANVLEEPREMLEYLVQVRRALASVKRAALTFEEPCHAHLPTERVLILINGFGQLLTTLERQLQGTSPIGRESTDHLSHHIGDAQQLRQDLSKREGQETSLVRFTFNGLAQINERDGREAGNEILQNIAEIIRTTGLGEGQTYKDGPGFSVIGDWSQAAQAENFSGKVMEQVHKLPKANRLDAVIGVVLNETEKVLQRAQIAVEQSRKGKPAIFQPEMETEKERENQEYQTALDILEHKRFFPVYQEIFNKSKGLFRKSRRKFEVLWRSEGLSPIRFFRAMKEERRIHEVTEAFLPMVFKEIRRLDVDIAINFTTEELGQTIRGRSYFDFFEDLIDQYGVSSTSLIIELVEWGEEDELSPESMSTLKKMVKAGCRLALDDYGVRSSNLVRLMQLCEHGIIPDYFKVDAALVKGLNKLLIDGERGEKHRFSVIGIKSIVDLVRELRQETDKPIDLVAEFVDNPTLLKALDKLGITQFQGFYLAKPKPAAEAFGN</sequence>
<keyword evidence="4" id="KW-1185">Reference proteome</keyword>
<feature type="domain" description="EAL" evidence="2">
    <location>
        <begin position="275"/>
        <end position="546"/>
    </location>
</feature>
<dbReference type="InterPro" id="IPR043128">
    <property type="entry name" value="Rev_trsase/Diguanyl_cyclase"/>
</dbReference>
<dbReference type="Gene3D" id="3.30.70.270">
    <property type="match status" value="1"/>
</dbReference>
<dbReference type="EMBL" id="CP071793">
    <property type="protein sequence ID" value="QTD49501.1"/>
    <property type="molecule type" value="Genomic_DNA"/>
</dbReference>
<dbReference type="SUPFAM" id="SSF55073">
    <property type="entry name" value="Nucleotide cyclase"/>
    <property type="match status" value="1"/>
</dbReference>
<dbReference type="InterPro" id="IPR050706">
    <property type="entry name" value="Cyclic-di-GMP_PDE-like"/>
</dbReference>